<dbReference type="Gene3D" id="2.130.10.10">
    <property type="entry name" value="YVTN repeat-like/Quinoprotein amine dehydrogenase"/>
    <property type="match status" value="1"/>
</dbReference>
<dbReference type="PROSITE" id="PS50082">
    <property type="entry name" value="WD_REPEATS_2"/>
    <property type="match status" value="1"/>
</dbReference>
<feature type="compositionally biased region" description="Low complexity" evidence="4">
    <location>
        <begin position="527"/>
        <end position="541"/>
    </location>
</feature>
<accession>A0A8H7SWU4</accession>
<dbReference type="EMBL" id="JAEPRE010000025">
    <property type="protein sequence ID" value="KAG2235920.1"/>
    <property type="molecule type" value="Genomic_DNA"/>
</dbReference>
<sequence>MDKPVDKVLGDYSLLNVSDIQNTNTINLTAAMLWRMNLCATSNEIPCTFFVAMNYRVNVYTLDTIFSPFKETTKVLISPHARQSGGGSESPFIINSIKVGRLLEKEVLVTVSENGEICIWRTENLDEPPLVINNEEATWGIAIHADQGLIAVSANNWIISVYNILEMTKSNPIFGSRKSKRDLTNMLGTETKIELIGHENNIPNIDFSETGQYIASASIDQTCRIWDITTKQVVTQTKTIDRRDTPHDSWCWSVKFIKPGHFMHATCTDNIVGKAFMQRIYQGRSTSLNNLGLRHSAGRPVFPVNVSNMYGLEEEELDFEIYEMGDVDDTIWDNSLLQEEEDFMEEVFERQRQEDDYTYNHGEIPSRILNNTRSSDSETELPVTEYSNTESIDGVIRHELAFENAVNQRLREINQGSDEPFQQSSESNTNDEIQEFTEQEDYFGDAAEDDVTGYEVWTGSNRISPSQMGWSPTIITLEGDRVTGHGNDTANVESTRDGWGDEIVSEMQNSSIDESMPLAENHADSNSGQSNSDEVSVSSISRPPSYCIPNVVRSRDTGKIEELDRSGIELPSNTLGEYLMISTGKDVAMMSTSKPKMGRIRAEHNMINKVDVRSDQLLSVLDRINMVEWLPELELYVAASQKGTVALMRVLQVEFEGGDQACMFNNEYYLPTSVLQSTPLYGMTVKKVESERFTPVTYQIFLFYYSGNVLGYTISRNDSDLMVENFIL</sequence>
<dbReference type="SMART" id="SM00320">
    <property type="entry name" value="WD40"/>
    <property type="match status" value="4"/>
</dbReference>
<dbReference type="PROSITE" id="PS00678">
    <property type="entry name" value="WD_REPEATS_1"/>
    <property type="match status" value="1"/>
</dbReference>
<keyword evidence="1 3" id="KW-0853">WD repeat</keyword>
<evidence type="ECO:0000256" key="2">
    <source>
        <dbReference type="ARBA" id="ARBA00022737"/>
    </source>
</evidence>
<proteinExistence type="predicted"/>
<dbReference type="Proteomes" id="UP000613177">
    <property type="component" value="Unassembled WGS sequence"/>
</dbReference>
<feature type="repeat" description="WD" evidence="3">
    <location>
        <begin position="195"/>
        <end position="236"/>
    </location>
</feature>
<dbReference type="SUPFAM" id="SSF50978">
    <property type="entry name" value="WD40 repeat-like"/>
    <property type="match status" value="1"/>
</dbReference>
<dbReference type="Pfam" id="PF00400">
    <property type="entry name" value="WD40"/>
    <property type="match status" value="1"/>
</dbReference>
<evidence type="ECO:0000256" key="4">
    <source>
        <dbReference type="SAM" id="MobiDB-lite"/>
    </source>
</evidence>
<dbReference type="InterPro" id="IPR019775">
    <property type="entry name" value="WD40_repeat_CS"/>
</dbReference>
<dbReference type="InterPro" id="IPR015943">
    <property type="entry name" value="WD40/YVTN_repeat-like_dom_sf"/>
</dbReference>
<protein>
    <submittedName>
        <fullName evidence="5">Uncharacterized protein</fullName>
    </submittedName>
</protein>
<dbReference type="AlphaFoldDB" id="A0A8H7SWU4"/>
<organism evidence="5 6">
    <name type="scientific">Thamnidium elegans</name>
    <dbReference type="NCBI Taxonomy" id="101142"/>
    <lineage>
        <taxon>Eukaryota</taxon>
        <taxon>Fungi</taxon>
        <taxon>Fungi incertae sedis</taxon>
        <taxon>Mucoromycota</taxon>
        <taxon>Mucoromycotina</taxon>
        <taxon>Mucoromycetes</taxon>
        <taxon>Mucorales</taxon>
        <taxon>Mucorineae</taxon>
        <taxon>Mucoraceae</taxon>
        <taxon>Thamnidium</taxon>
    </lineage>
</organism>
<comment type="caution">
    <text evidence="5">The sequence shown here is derived from an EMBL/GenBank/DDBJ whole genome shotgun (WGS) entry which is preliminary data.</text>
</comment>
<evidence type="ECO:0000256" key="3">
    <source>
        <dbReference type="PROSITE-ProRule" id="PRU00221"/>
    </source>
</evidence>
<dbReference type="InterPro" id="IPR001680">
    <property type="entry name" value="WD40_rpt"/>
</dbReference>
<dbReference type="PROSITE" id="PS50294">
    <property type="entry name" value="WD_REPEATS_REGION"/>
    <property type="match status" value="1"/>
</dbReference>
<evidence type="ECO:0000313" key="5">
    <source>
        <dbReference type="EMBL" id="KAG2235920.1"/>
    </source>
</evidence>
<dbReference type="PANTHER" id="PTHR22847:SF637">
    <property type="entry name" value="WD REPEAT DOMAIN 5B"/>
    <property type="match status" value="1"/>
</dbReference>
<dbReference type="PANTHER" id="PTHR22847">
    <property type="entry name" value="WD40 REPEAT PROTEIN"/>
    <property type="match status" value="1"/>
</dbReference>
<evidence type="ECO:0000313" key="6">
    <source>
        <dbReference type="Proteomes" id="UP000613177"/>
    </source>
</evidence>
<gene>
    <name evidence="5" type="ORF">INT48_008223</name>
</gene>
<name>A0A8H7SWU4_9FUNG</name>
<feature type="region of interest" description="Disordered" evidence="4">
    <location>
        <begin position="518"/>
        <end position="542"/>
    </location>
</feature>
<reference evidence="5" key="1">
    <citation type="submission" date="2021-01" db="EMBL/GenBank/DDBJ databases">
        <title>Metabolic potential, ecology and presence of endohyphal bacteria is reflected in genomic diversity of Mucoromycotina.</title>
        <authorList>
            <person name="Muszewska A."/>
            <person name="Okrasinska A."/>
            <person name="Steczkiewicz K."/>
            <person name="Drgas O."/>
            <person name="Orlowska M."/>
            <person name="Perlinska-Lenart U."/>
            <person name="Aleksandrzak-Piekarczyk T."/>
            <person name="Szatraj K."/>
            <person name="Zielenkiewicz U."/>
            <person name="Pilsyk S."/>
            <person name="Malc E."/>
            <person name="Mieczkowski P."/>
            <person name="Kruszewska J.S."/>
            <person name="Biernat P."/>
            <person name="Pawlowska J."/>
        </authorList>
    </citation>
    <scope>NUCLEOTIDE SEQUENCE</scope>
    <source>
        <strain evidence="5">WA0000018081</strain>
    </source>
</reference>
<dbReference type="InterPro" id="IPR036322">
    <property type="entry name" value="WD40_repeat_dom_sf"/>
</dbReference>
<evidence type="ECO:0000256" key="1">
    <source>
        <dbReference type="ARBA" id="ARBA00022574"/>
    </source>
</evidence>
<keyword evidence="6" id="KW-1185">Reference proteome</keyword>
<keyword evidence="2" id="KW-0677">Repeat</keyword>
<dbReference type="GO" id="GO:1990234">
    <property type="term" value="C:transferase complex"/>
    <property type="evidence" value="ECO:0007669"/>
    <property type="project" value="UniProtKB-ARBA"/>
</dbReference>